<comment type="subcellular location">
    <subcellularLocation>
        <location evidence="8">Cytoplasm</location>
    </subcellularLocation>
</comment>
<feature type="compositionally biased region" description="Basic and acidic residues" evidence="9">
    <location>
        <begin position="7"/>
        <end position="25"/>
    </location>
</feature>
<proteinExistence type="inferred from homology"/>
<keyword evidence="8 10" id="KW-0808">Transferase</keyword>
<accession>A0A2G4YW40</accession>
<dbReference type="NCBIfam" id="TIGR00708">
    <property type="entry name" value="cobA"/>
    <property type="match status" value="1"/>
</dbReference>
<evidence type="ECO:0000256" key="7">
    <source>
        <dbReference type="ARBA" id="ARBA00048692"/>
    </source>
</evidence>
<dbReference type="InterPro" id="IPR003724">
    <property type="entry name" value="CblAdoTrfase_CobA"/>
</dbReference>
<evidence type="ECO:0000256" key="4">
    <source>
        <dbReference type="ARBA" id="ARBA00023244"/>
    </source>
</evidence>
<keyword evidence="11" id="KW-1185">Reference proteome</keyword>
<protein>
    <recommendedName>
        <fullName evidence="3 8">Corrinoid adenosyltransferase</fullName>
        <ecNumber evidence="3 8">2.5.1.17</ecNumber>
    </recommendedName>
    <alternativeName>
        <fullName evidence="8">Cob(II)alamin adenosyltransferase</fullName>
    </alternativeName>
    <alternativeName>
        <fullName evidence="8">Cob(II)yrinic acid a,c-diamide adenosyltransferase</fullName>
    </alternativeName>
</protein>
<evidence type="ECO:0000256" key="6">
    <source>
        <dbReference type="ARBA" id="ARBA00048555"/>
    </source>
</evidence>
<evidence type="ECO:0000313" key="11">
    <source>
        <dbReference type="Proteomes" id="UP000229730"/>
    </source>
</evidence>
<dbReference type="PANTHER" id="PTHR46638:SF1">
    <property type="entry name" value="CORRINOID ADENOSYLTRANSFERASE"/>
    <property type="match status" value="1"/>
</dbReference>
<dbReference type="NCBIfam" id="NF004637">
    <property type="entry name" value="PRK05986.1"/>
    <property type="match status" value="1"/>
</dbReference>
<keyword evidence="8" id="KW-0067">ATP-binding</keyword>
<sequence>MSSQTASEKDINAAHTKAMKEQQAKQREIVKSKKKADHSLLLVNTGDGKGKSTAAFGTVIRALGVGWNVGIVQYIKGTWKTGEKEFFKRFDDLVTLRAMGEGFTWNTQDRERDIKAARAAWDLSCEMMQSGAYQLVLLDELNIVLRNGYLPVEDVIEQVSKRHKDTHVIITGRNAPDALIEVADLVTEMKKVKHPFDAGIKAVQGLDF</sequence>
<comment type="caution">
    <text evidence="10">The sequence shown here is derived from an EMBL/GenBank/DDBJ whole genome shotgun (WGS) entry which is preliminary data.</text>
</comment>
<dbReference type="GO" id="GO:0008817">
    <property type="term" value="F:corrinoid adenosyltransferase activity"/>
    <property type="evidence" value="ECO:0007669"/>
    <property type="project" value="UniProtKB-UniRule"/>
</dbReference>
<keyword evidence="8" id="KW-0547">Nucleotide-binding</keyword>
<keyword evidence="8" id="KW-0169">Cobalamin biosynthesis</keyword>
<comment type="catalytic activity">
    <reaction evidence="7 8">
        <text>2 cob(II)alamin + reduced [electron-transfer flavoprotein] + 2 ATP = 2 adenosylcob(III)alamin + 2 triphosphate + oxidized [electron-transfer flavoprotein] + 3 H(+)</text>
        <dbReference type="Rhea" id="RHEA:28671"/>
        <dbReference type="Rhea" id="RHEA-COMP:10685"/>
        <dbReference type="Rhea" id="RHEA-COMP:10686"/>
        <dbReference type="ChEBI" id="CHEBI:15378"/>
        <dbReference type="ChEBI" id="CHEBI:16304"/>
        <dbReference type="ChEBI" id="CHEBI:18036"/>
        <dbReference type="ChEBI" id="CHEBI:18408"/>
        <dbReference type="ChEBI" id="CHEBI:30616"/>
        <dbReference type="ChEBI" id="CHEBI:57692"/>
        <dbReference type="ChEBI" id="CHEBI:58307"/>
        <dbReference type="EC" id="2.5.1.17"/>
    </reaction>
</comment>
<reference evidence="10 11" key="1">
    <citation type="submission" date="2017-10" db="EMBL/GenBank/DDBJ databases">
        <title>Frigbacter circumglobatus gen. nov. sp. nov., isolated from sediment cultured in situ.</title>
        <authorList>
            <person name="Zhao Z."/>
        </authorList>
    </citation>
    <scope>NUCLEOTIDE SEQUENCE [LARGE SCALE GENOMIC DNA]</scope>
    <source>
        <strain evidence="10 11">ZYL</strain>
    </source>
</reference>
<dbReference type="FunCoup" id="A0A2G4YW40">
    <property type="interactions" value="155"/>
</dbReference>
<dbReference type="PIRSF" id="PIRSF015617">
    <property type="entry name" value="Adensltrnsf_CobA"/>
    <property type="match status" value="1"/>
</dbReference>
<keyword evidence="8" id="KW-0963">Cytoplasm</keyword>
<evidence type="ECO:0000256" key="3">
    <source>
        <dbReference type="ARBA" id="ARBA00012454"/>
    </source>
</evidence>
<dbReference type="GO" id="GO:0009236">
    <property type="term" value="P:cobalamin biosynthetic process"/>
    <property type="evidence" value="ECO:0007669"/>
    <property type="project" value="UniProtKB-UniRule"/>
</dbReference>
<dbReference type="GO" id="GO:0005737">
    <property type="term" value="C:cytoplasm"/>
    <property type="evidence" value="ECO:0007669"/>
    <property type="project" value="UniProtKB-SubCell"/>
</dbReference>
<dbReference type="CDD" id="cd00561">
    <property type="entry name" value="CobA_ACA"/>
    <property type="match status" value="1"/>
</dbReference>
<comment type="catalytic activity">
    <reaction evidence="6 8">
        <text>2 cob(II)yrinate a,c diamide + reduced [electron-transfer flavoprotein] + 2 ATP = 2 adenosylcob(III)yrinate a,c-diamide + 2 triphosphate + oxidized [electron-transfer flavoprotein] + 3 H(+)</text>
        <dbReference type="Rhea" id="RHEA:11528"/>
        <dbReference type="Rhea" id="RHEA-COMP:10685"/>
        <dbReference type="Rhea" id="RHEA-COMP:10686"/>
        <dbReference type="ChEBI" id="CHEBI:15378"/>
        <dbReference type="ChEBI" id="CHEBI:18036"/>
        <dbReference type="ChEBI" id="CHEBI:30616"/>
        <dbReference type="ChEBI" id="CHEBI:57692"/>
        <dbReference type="ChEBI" id="CHEBI:58307"/>
        <dbReference type="ChEBI" id="CHEBI:58503"/>
        <dbReference type="ChEBI" id="CHEBI:58537"/>
        <dbReference type="EC" id="2.5.1.17"/>
    </reaction>
</comment>
<dbReference type="InterPro" id="IPR027417">
    <property type="entry name" value="P-loop_NTPase"/>
</dbReference>
<comment type="similarity">
    <text evidence="2 8">Belongs to the Cob(I)alamin adenosyltransferase family.</text>
</comment>
<dbReference type="UniPathway" id="UPA00148">
    <property type="reaction ID" value="UER00233"/>
</dbReference>
<evidence type="ECO:0000313" key="10">
    <source>
        <dbReference type="EMBL" id="PHZ85656.1"/>
    </source>
</evidence>
<comment type="function">
    <text evidence="5 8">Required for both de novo synthesis of the corrin ring for the assimilation of exogenous corrinoids. Participates in the adenosylation of a variety of incomplete and complete corrinoids.</text>
</comment>
<organism evidence="10 11">
    <name type="scientific">Paremcibacter congregatus</name>
    <dbReference type="NCBI Taxonomy" id="2043170"/>
    <lineage>
        <taxon>Bacteria</taxon>
        <taxon>Pseudomonadati</taxon>
        <taxon>Pseudomonadota</taxon>
        <taxon>Alphaproteobacteria</taxon>
        <taxon>Emcibacterales</taxon>
        <taxon>Emcibacteraceae</taxon>
        <taxon>Paremcibacter</taxon>
    </lineage>
</organism>
<dbReference type="Pfam" id="PF02572">
    <property type="entry name" value="CobA_CobO_BtuR"/>
    <property type="match status" value="1"/>
</dbReference>
<evidence type="ECO:0000256" key="9">
    <source>
        <dbReference type="SAM" id="MobiDB-lite"/>
    </source>
</evidence>
<dbReference type="InParanoid" id="A0A2G4YW40"/>
<keyword evidence="4 8" id="KW-0627">Porphyrin biosynthesis</keyword>
<evidence type="ECO:0000256" key="1">
    <source>
        <dbReference type="ARBA" id="ARBA00005121"/>
    </source>
</evidence>
<dbReference type="GO" id="GO:0006779">
    <property type="term" value="P:porphyrin-containing compound biosynthetic process"/>
    <property type="evidence" value="ECO:0007669"/>
    <property type="project" value="UniProtKB-UniRule"/>
</dbReference>
<dbReference type="Gene3D" id="3.40.50.300">
    <property type="entry name" value="P-loop containing nucleotide triphosphate hydrolases"/>
    <property type="match status" value="1"/>
</dbReference>
<dbReference type="GO" id="GO:0005524">
    <property type="term" value="F:ATP binding"/>
    <property type="evidence" value="ECO:0007669"/>
    <property type="project" value="UniProtKB-UniRule"/>
</dbReference>
<evidence type="ECO:0000256" key="5">
    <source>
        <dbReference type="ARBA" id="ARBA00024929"/>
    </source>
</evidence>
<feature type="region of interest" description="Disordered" evidence="9">
    <location>
        <begin position="1"/>
        <end position="25"/>
    </location>
</feature>
<dbReference type="EMBL" id="PDEM01000009">
    <property type="protein sequence ID" value="PHZ85656.1"/>
    <property type="molecule type" value="Genomic_DNA"/>
</dbReference>
<dbReference type="Proteomes" id="UP000229730">
    <property type="component" value="Unassembled WGS sequence"/>
</dbReference>
<gene>
    <name evidence="10" type="primary">cobO</name>
    <name evidence="10" type="ORF">CRD36_02920</name>
</gene>
<dbReference type="SUPFAM" id="SSF52540">
    <property type="entry name" value="P-loop containing nucleoside triphosphate hydrolases"/>
    <property type="match status" value="1"/>
</dbReference>
<name>A0A2G4YW40_9PROT</name>
<dbReference type="OrthoDB" id="9810309at2"/>
<evidence type="ECO:0000256" key="8">
    <source>
        <dbReference type="PIRNR" id="PIRNR015617"/>
    </source>
</evidence>
<dbReference type="EC" id="2.5.1.17" evidence="3 8"/>
<evidence type="ECO:0000256" key="2">
    <source>
        <dbReference type="ARBA" id="ARBA00007487"/>
    </source>
</evidence>
<dbReference type="RefSeq" id="WP_099471240.1">
    <property type="nucleotide sequence ID" value="NZ_CP041025.1"/>
</dbReference>
<dbReference type="AlphaFoldDB" id="A0A2G4YW40"/>
<comment type="pathway">
    <text evidence="1 8">Cofactor biosynthesis; adenosylcobalamin biosynthesis; adenosylcobalamin from cob(II)yrinate a,c-diamide: step 2/7.</text>
</comment>
<dbReference type="PANTHER" id="PTHR46638">
    <property type="entry name" value="CORRINOID ADENOSYLTRANSFERASE"/>
    <property type="match status" value="1"/>
</dbReference>